<keyword evidence="2" id="KW-0732">Signal</keyword>
<dbReference type="InterPro" id="IPR031304">
    <property type="entry name" value="SLT_2"/>
</dbReference>
<feature type="chain" id="PRO_5046002800" evidence="2">
    <location>
        <begin position="24"/>
        <end position="396"/>
    </location>
</feature>
<sequence>MNQSLLFTVIVSVSLFLNGCATSTEPSAAATEKESVKKDVDSSAVKPSQPVSKPTVKQAKPVKPAVEETLVEPPLTGSYVDYPQAKEFIAEMSAEGFSEAYLKEVLGEAKRQQSILKAISRPAEKSLTWGEYRKIFIQDKRIKQGVQFWQENQEALTRAEQTYGVPAEVIVSIIGVETRYGRIMGSYRVLDAVATLGFDYPRRSAFFLGQLKEYLRLVKEEGTDITAHKGSYAGAMGFGQFIPSSYRSFAVDFDNDGKRDIWNNKTDAIGSVANYFAKHGWAAGEPVISGVSFNKPTDESWFSQGRAGLIPELTIADWQQRGVEPELTLPPEGKAILMRLEMGEDEQYWLGLHNFYVITRYNHSKLYAMAVYRLSEQVKMAYEKATPVESTVKNKK</sequence>
<name>A0ABU9TR78_9GAMM</name>
<accession>A0ABU9TR78</accession>
<feature type="region of interest" description="Disordered" evidence="1">
    <location>
        <begin position="27"/>
        <end position="59"/>
    </location>
</feature>
<evidence type="ECO:0000256" key="2">
    <source>
        <dbReference type="SAM" id="SignalP"/>
    </source>
</evidence>
<dbReference type="Gene3D" id="1.10.8.350">
    <property type="entry name" value="Bacterial muramidase"/>
    <property type="match status" value="1"/>
</dbReference>
<dbReference type="SUPFAM" id="SSF53955">
    <property type="entry name" value="Lysozyme-like"/>
    <property type="match status" value="1"/>
</dbReference>
<feature type="domain" description="Transglycosylase SLT" evidence="3">
    <location>
        <begin position="84"/>
        <end position="376"/>
    </location>
</feature>
<dbReference type="InterPro" id="IPR043426">
    <property type="entry name" value="MltB-like"/>
</dbReference>
<dbReference type="Proteomes" id="UP001449225">
    <property type="component" value="Unassembled WGS sequence"/>
</dbReference>
<comment type="caution">
    <text evidence="4">The sequence shown here is derived from an EMBL/GenBank/DDBJ whole genome shotgun (WGS) entry which is preliminary data.</text>
</comment>
<evidence type="ECO:0000259" key="3">
    <source>
        <dbReference type="Pfam" id="PF13406"/>
    </source>
</evidence>
<feature type="compositionally biased region" description="Basic and acidic residues" evidence="1">
    <location>
        <begin position="31"/>
        <end position="41"/>
    </location>
</feature>
<feature type="signal peptide" evidence="2">
    <location>
        <begin position="1"/>
        <end position="23"/>
    </location>
</feature>
<evidence type="ECO:0000256" key="1">
    <source>
        <dbReference type="SAM" id="MobiDB-lite"/>
    </source>
</evidence>
<dbReference type="EMBL" id="JBBMRA010000003">
    <property type="protein sequence ID" value="MEM5535722.1"/>
    <property type="molecule type" value="Genomic_DNA"/>
</dbReference>
<evidence type="ECO:0000313" key="4">
    <source>
        <dbReference type="EMBL" id="MEM5535722.1"/>
    </source>
</evidence>
<dbReference type="PANTHER" id="PTHR30163:SF9">
    <property type="entry name" value="MEMBRANE-BOUND LYTIC MUREIN TRANSGLYCOSYLASE B"/>
    <property type="match status" value="1"/>
</dbReference>
<gene>
    <name evidence="4" type="primary">mltB</name>
    <name evidence="4" type="ORF">WNY58_04875</name>
</gene>
<dbReference type="Pfam" id="PF13406">
    <property type="entry name" value="SLT_2"/>
    <property type="match status" value="1"/>
</dbReference>
<dbReference type="Gene3D" id="1.10.530.10">
    <property type="match status" value="1"/>
</dbReference>
<protein>
    <submittedName>
        <fullName evidence="4">Lytic murein transglycosylase B</fullName>
    </submittedName>
</protein>
<dbReference type="CDD" id="cd13399">
    <property type="entry name" value="Slt35-like"/>
    <property type="match status" value="1"/>
</dbReference>
<dbReference type="InterPro" id="IPR023346">
    <property type="entry name" value="Lysozyme-like_dom_sf"/>
</dbReference>
<dbReference type="NCBIfam" id="TIGR02282">
    <property type="entry name" value="MltB"/>
    <property type="match status" value="1"/>
</dbReference>
<keyword evidence="5" id="KW-1185">Reference proteome</keyword>
<dbReference type="InterPro" id="IPR011757">
    <property type="entry name" value="Lytic_transglycosylase_MltB"/>
</dbReference>
<dbReference type="PANTHER" id="PTHR30163">
    <property type="entry name" value="MEMBRANE-BOUND LYTIC MUREIN TRANSGLYCOSYLASE B"/>
    <property type="match status" value="1"/>
</dbReference>
<evidence type="ECO:0000313" key="5">
    <source>
        <dbReference type="Proteomes" id="UP001449225"/>
    </source>
</evidence>
<proteinExistence type="predicted"/>
<organism evidence="4 5">
    <name type="scientific">Neptuniibacter pectenicola</name>
    <dbReference type="NCBI Taxonomy" id="1806669"/>
    <lineage>
        <taxon>Bacteria</taxon>
        <taxon>Pseudomonadati</taxon>
        <taxon>Pseudomonadota</taxon>
        <taxon>Gammaproteobacteria</taxon>
        <taxon>Oceanospirillales</taxon>
        <taxon>Oceanospirillaceae</taxon>
        <taxon>Neptuniibacter</taxon>
    </lineage>
</organism>
<reference evidence="4 5" key="1">
    <citation type="submission" date="2024-03" db="EMBL/GenBank/DDBJ databases">
        <title>Community enrichment and isolation of bacterial strains for fucoidan degradation.</title>
        <authorList>
            <person name="Sichert A."/>
        </authorList>
    </citation>
    <scope>NUCLEOTIDE SEQUENCE [LARGE SCALE GENOMIC DNA]</scope>
    <source>
        <strain evidence="4 5">AS76</strain>
    </source>
</reference>
<dbReference type="RefSeq" id="WP_342853896.1">
    <property type="nucleotide sequence ID" value="NZ_JBBMRA010000003.1"/>
</dbReference>